<evidence type="ECO:0000256" key="1">
    <source>
        <dbReference type="ARBA" id="ARBA00009480"/>
    </source>
</evidence>
<evidence type="ECO:0000256" key="4">
    <source>
        <dbReference type="ARBA" id="ARBA00023054"/>
    </source>
</evidence>
<dbReference type="GO" id="GO:0031201">
    <property type="term" value="C:SNARE complex"/>
    <property type="evidence" value="ECO:0007669"/>
    <property type="project" value="TreeGrafter"/>
</dbReference>
<evidence type="ECO:0000256" key="3">
    <source>
        <dbReference type="ARBA" id="ARBA00022927"/>
    </source>
</evidence>
<proteinExistence type="inferred from homology"/>
<dbReference type="PANTHER" id="PTHR19305">
    <property type="entry name" value="SYNAPTOSOMAL ASSOCIATED PROTEIN"/>
    <property type="match status" value="1"/>
</dbReference>
<dbReference type="GO" id="GO:0031629">
    <property type="term" value="P:synaptic vesicle fusion to presynaptic active zone membrane"/>
    <property type="evidence" value="ECO:0007669"/>
    <property type="project" value="TreeGrafter"/>
</dbReference>
<dbReference type="GO" id="GO:0019905">
    <property type="term" value="F:syntaxin binding"/>
    <property type="evidence" value="ECO:0007669"/>
    <property type="project" value="TreeGrafter"/>
</dbReference>
<sequence>MSNHKYLSDTNNLFEDVDDEAFLKNSRLSSTNNSYNRINGTYQQCNTNLNYNPEGLQGDRQKLIDQKKAIEERTIASSSRSIALLRDSEQIGIATAEELVRQREQLENSSKRLDEINTTLRFSQKHINGIKSVFGSLKNYLSGQKDERSATATTSIKSSLSDITSETKKLNLDAHPSMKLNSETFGQDSKMQGGSKHMNAILEANLEEMSGNINRLKGLARGLGDEIDYQNDLLDQISNKTEQADFALGKQNKDITKLLK</sequence>
<keyword evidence="2" id="KW-0813">Transport</keyword>
<dbReference type="GO" id="GO:0098793">
    <property type="term" value="C:presynapse"/>
    <property type="evidence" value="ECO:0007669"/>
    <property type="project" value="GOC"/>
</dbReference>
<evidence type="ECO:0000313" key="6">
    <source>
        <dbReference type="EMBL" id="NOV47301.1"/>
    </source>
</evidence>
<dbReference type="Pfam" id="PF12352">
    <property type="entry name" value="V-SNARE_C"/>
    <property type="match status" value="1"/>
</dbReference>
<accession>A0A6M2DQ56</accession>
<dbReference type="PROSITE" id="PS50192">
    <property type="entry name" value="T_SNARE"/>
    <property type="match status" value="1"/>
</dbReference>
<dbReference type="InterPro" id="IPR000727">
    <property type="entry name" value="T_SNARE_dom"/>
</dbReference>
<comment type="similarity">
    <text evidence="1">Belongs to the SNAP-25 family.</text>
</comment>
<dbReference type="FunFam" id="1.20.5.110:FF:000041">
    <property type="entry name" value="Synaptosomal-associated protein 29"/>
    <property type="match status" value="1"/>
</dbReference>
<evidence type="ECO:0000256" key="2">
    <source>
        <dbReference type="ARBA" id="ARBA00022448"/>
    </source>
</evidence>
<dbReference type="EMBL" id="GIIL01003575">
    <property type="protein sequence ID" value="NOV47301.1"/>
    <property type="molecule type" value="Transcribed_RNA"/>
</dbReference>
<dbReference type="CDD" id="cd15887">
    <property type="entry name" value="SNARE_SNAP29N"/>
    <property type="match status" value="1"/>
</dbReference>
<dbReference type="GO" id="GO:0015031">
    <property type="term" value="P:protein transport"/>
    <property type="evidence" value="ECO:0007669"/>
    <property type="project" value="UniProtKB-KW"/>
</dbReference>
<name>A0A6M2DQ56_XENCH</name>
<dbReference type="GO" id="GO:0005886">
    <property type="term" value="C:plasma membrane"/>
    <property type="evidence" value="ECO:0007669"/>
    <property type="project" value="TreeGrafter"/>
</dbReference>
<organism evidence="6">
    <name type="scientific">Xenopsylla cheopis</name>
    <name type="common">Oriental rat flea</name>
    <name type="synonym">Pulex cheopis</name>
    <dbReference type="NCBI Taxonomy" id="163159"/>
    <lineage>
        <taxon>Eukaryota</taxon>
        <taxon>Metazoa</taxon>
        <taxon>Ecdysozoa</taxon>
        <taxon>Arthropoda</taxon>
        <taxon>Hexapoda</taxon>
        <taxon>Insecta</taxon>
        <taxon>Pterygota</taxon>
        <taxon>Neoptera</taxon>
        <taxon>Endopterygota</taxon>
        <taxon>Siphonaptera</taxon>
        <taxon>Pulicidae</taxon>
        <taxon>Xenopsyllinae</taxon>
        <taxon>Xenopsylla</taxon>
    </lineage>
</organism>
<feature type="domain" description="T-SNARE coiled-coil homology" evidence="5">
    <location>
        <begin position="205"/>
        <end position="258"/>
    </location>
</feature>
<dbReference type="PANTHER" id="PTHR19305:SF9">
    <property type="entry name" value="SYNAPTOSOMAL-ASSOCIATED PROTEIN 29"/>
    <property type="match status" value="1"/>
</dbReference>
<protein>
    <submittedName>
        <fullName evidence="6">Putative synaptosomal-associated protein 29 cephus cinctus</fullName>
    </submittedName>
</protein>
<evidence type="ECO:0000259" key="5">
    <source>
        <dbReference type="PROSITE" id="PS50192"/>
    </source>
</evidence>
<dbReference type="AlphaFoldDB" id="A0A6M2DQ56"/>
<dbReference type="GO" id="GO:0005484">
    <property type="term" value="F:SNAP receptor activity"/>
    <property type="evidence" value="ECO:0007669"/>
    <property type="project" value="TreeGrafter"/>
</dbReference>
<dbReference type="SUPFAM" id="SSF58038">
    <property type="entry name" value="SNARE fusion complex"/>
    <property type="match status" value="2"/>
</dbReference>
<dbReference type="Gene3D" id="1.20.5.110">
    <property type="match status" value="2"/>
</dbReference>
<reference evidence="6" key="1">
    <citation type="submission" date="2020-03" db="EMBL/GenBank/DDBJ databases">
        <title>Transcriptomic Profiling of the Digestive Tract of the Rat Flea, Xenopsylla cheopis, Following Blood Feeding and Infection with Yersinia pestis.</title>
        <authorList>
            <person name="Bland D.M."/>
            <person name="Martens C.A."/>
            <person name="Virtaneva K."/>
            <person name="Kanakabandi K."/>
            <person name="Long D."/>
            <person name="Rosenke R."/>
            <person name="Saturday G.A."/>
            <person name="Hoyt F.H."/>
            <person name="Bruno D.P."/>
            <person name="Ribeiro J.M.C."/>
            <person name="Hinnebusch J."/>
        </authorList>
    </citation>
    <scope>NUCLEOTIDE SEQUENCE</scope>
</reference>
<dbReference type="SMART" id="SM00397">
    <property type="entry name" value="t_SNARE"/>
    <property type="match status" value="2"/>
</dbReference>
<keyword evidence="3" id="KW-0653">Protein transport</keyword>
<dbReference type="CDD" id="cd15856">
    <property type="entry name" value="SNARE_SNAP29C"/>
    <property type="match status" value="1"/>
</dbReference>
<dbReference type="GO" id="GO:0016082">
    <property type="term" value="P:synaptic vesicle priming"/>
    <property type="evidence" value="ECO:0007669"/>
    <property type="project" value="TreeGrafter"/>
</dbReference>
<keyword evidence="4" id="KW-0175">Coiled coil</keyword>